<protein>
    <submittedName>
        <fullName evidence="4">Mechanosensitive ion channel family protein</fullName>
    </submittedName>
</protein>
<feature type="transmembrane region" description="Helical" evidence="2">
    <location>
        <begin position="137"/>
        <end position="158"/>
    </location>
</feature>
<dbReference type="PANTHER" id="PTHR30566">
    <property type="entry name" value="YNAI-RELATED MECHANOSENSITIVE ION CHANNEL"/>
    <property type="match status" value="1"/>
</dbReference>
<evidence type="ECO:0000256" key="2">
    <source>
        <dbReference type="SAM" id="Phobius"/>
    </source>
</evidence>
<sequence length="527" mass="57918">MEADAAISTLTIAMWAGIGLVAGALASVLLSVVGRVIVRRHPRMEGLTGSMRLPQRVFCVLLGTGLGVLIPTAPALGSSVPVWRQYFSQGFLIVMIMAMALLLTGVIQTAEDAIVHKQSSEDEETPHYRRIRTQMQIISRVAIAVVWVCALAGALLTFEAFRAVGASLIASAGVLSIVAGLAVQSSLANVFAGMQIAFSDALRVGDLIVFETQQGSVEEITLTYVVVRTWDDRRWIVPSNYFTTKAFENWTRREPRLLGEVGMDLDWLVPIEAMRVELMRIVRSSDLWDGRSASLQVTDATGGPVRVRAVVSAATSGELWDLRCYVREELISWLQHDAVYALPRTRLEPETTTAPTVEERDEFEAKAVQEFRAEELNDETQVMAPVEEVEPHQADDGALPKWLQSWLSNRKHEEAAALPFRVDFEAKPGEAETPTETTLGSRSAQARLYSGSPEADERNRQMSGPSAADMAEREQAAERRQRTGEQEAVGPDGRPPSKADTGRQQAIETRIMPRVDPKAPAPSDDED</sequence>
<dbReference type="Pfam" id="PF00924">
    <property type="entry name" value="MS_channel_2nd"/>
    <property type="match status" value="1"/>
</dbReference>
<evidence type="ECO:0000313" key="4">
    <source>
        <dbReference type="EMBL" id="QXT63678.1"/>
    </source>
</evidence>
<evidence type="ECO:0000259" key="3">
    <source>
        <dbReference type="Pfam" id="PF00924"/>
    </source>
</evidence>
<keyword evidence="2" id="KW-0812">Transmembrane</keyword>
<feature type="transmembrane region" description="Helical" evidence="2">
    <location>
        <begin position="58"/>
        <end position="80"/>
    </location>
</feature>
<dbReference type="PANTHER" id="PTHR30566:SF25">
    <property type="entry name" value="INNER MEMBRANE PROTEIN"/>
    <property type="match status" value="1"/>
</dbReference>
<feature type="transmembrane region" description="Helical" evidence="2">
    <location>
        <begin position="164"/>
        <end position="183"/>
    </location>
</feature>
<keyword evidence="5" id="KW-1185">Reference proteome</keyword>
<dbReference type="EMBL" id="CP079216">
    <property type="protein sequence ID" value="QXT63678.1"/>
    <property type="molecule type" value="Genomic_DNA"/>
</dbReference>
<dbReference type="InterPro" id="IPR006685">
    <property type="entry name" value="MscS_channel_2nd"/>
</dbReference>
<dbReference type="RefSeq" id="WP_219083605.1">
    <property type="nucleotide sequence ID" value="NZ_CP079216.1"/>
</dbReference>
<name>A0ABX8SND1_9ACTN</name>
<feature type="compositionally biased region" description="Basic and acidic residues" evidence="1">
    <location>
        <begin position="470"/>
        <end position="485"/>
    </location>
</feature>
<feature type="transmembrane region" description="Helical" evidence="2">
    <location>
        <begin position="12"/>
        <end position="38"/>
    </location>
</feature>
<gene>
    <name evidence="4" type="ORF">KDB89_04150</name>
</gene>
<organism evidence="4 5">
    <name type="scientific">Tessaracoccus palaemonis</name>
    <dbReference type="NCBI Taxonomy" id="2829499"/>
    <lineage>
        <taxon>Bacteria</taxon>
        <taxon>Bacillati</taxon>
        <taxon>Actinomycetota</taxon>
        <taxon>Actinomycetes</taxon>
        <taxon>Propionibacteriales</taxon>
        <taxon>Propionibacteriaceae</taxon>
        <taxon>Tessaracoccus</taxon>
    </lineage>
</organism>
<feature type="domain" description="Mechanosensitive ion channel MscS" evidence="3">
    <location>
        <begin position="186"/>
        <end position="252"/>
    </location>
</feature>
<proteinExistence type="predicted"/>
<dbReference type="Proteomes" id="UP000824504">
    <property type="component" value="Chromosome"/>
</dbReference>
<evidence type="ECO:0000256" key="1">
    <source>
        <dbReference type="SAM" id="MobiDB-lite"/>
    </source>
</evidence>
<keyword evidence="2" id="KW-1133">Transmembrane helix</keyword>
<accession>A0ABX8SND1</accession>
<reference evidence="4 5" key="1">
    <citation type="submission" date="2021-07" db="EMBL/GenBank/DDBJ databases">
        <title>complete genome sequencing of Tessaracoccus sp.J1M15.</title>
        <authorList>
            <person name="Bae J.-W."/>
            <person name="Kim D.-y."/>
        </authorList>
    </citation>
    <scope>NUCLEOTIDE SEQUENCE [LARGE SCALE GENOMIC DNA]</scope>
    <source>
        <strain evidence="4 5">J1M15</strain>
    </source>
</reference>
<feature type="transmembrane region" description="Helical" evidence="2">
    <location>
        <begin position="86"/>
        <end position="107"/>
    </location>
</feature>
<evidence type="ECO:0000313" key="5">
    <source>
        <dbReference type="Proteomes" id="UP000824504"/>
    </source>
</evidence>
<feature type="region of interest" description="Disordered" evidence="1">
    <location>
        <begin position="423"/>
        <end position="527"/>
    </location>
</feature>
<feature type="compositionally biased region" description="Polar residues" evidence="1">
    <location>
        <begin position="434"/>
        <end position="444"/>
    </location>
</feature>
<keyword evidence="2" id="KW-0472">Membrane</keyword>